<gene>
    <name evidence="1" type="ORF">GCM10011385_20440</name>
</gene>
<dbReference type="SUPFAM" id="SSF50249">
    <property type="entry name" value="Nucleic acid-binding proteins"/>
    <property type="match status" value="1"/>
</dbReference>
<reference evidence="1" key="1">
    <citation type="journal article" date="2014" name="Int. J. Syst. Evol. Microbiol.">
        <title>Complete genome sequence of Corynebacterium casei LMG S-19264T (=DSM 44701T), isolated from a smear-ripened cheese.</title>
        <authorList>
            <consortium name="US DOE Joint Genome Institute (JGI-PGF)"/>
            <person name="Walter F."/>
            <person name="Albersmeier A."/>
            <person name="Kalinowski J."/>
            <person name="Ruckert C."/>
        </authorList>
    </citation>
    <scope>NUCLEOTIDE SEQUENCE</scope>
    <source>
        <strain evidence="1">CGMCC 1.15320</strain>
    </source>
</reference>
<evidence type="ECO:0000313" key="1">
    <source>
        <dbReference type="EMBL" id="GGA66460.1"/>
    </source>
</evidence>
<organism evidence="1 2">
    <name type="scientific">Nitratireductor aestuarii</name>
    <dbReference type="NCBI Taxonomy" id="1735103"/>
    <lineage>
        <taxon>Bacteria</taxon>
        <taxon>Pseudomonadati</taxon>
        <taxon>Pseudomonadota</taxon>
        <taxon>Alphaproteobacteria</taxon>
        <taxon>Hyphomicrobiales</taxon>
        <taxon>Phyllobacteriaceae</taxon>
        <taxon>Nitratireductor</taxon>
    </lineage>
</organism>
<dbReference type="Proteomes" id="UP000636264">
    <property type="component" value="Unassembled WGS sequence"/>
</dbReference>
<keyword evidence="2" id="KW-1185">Reference proteome</keyword>
<sequence length="139" mass="14621">MSDERGVRNLRWQPHFRHSAGKLGSHFIRAVREGKLVGWKTQSLGVTVPPIDTGEAGEWVEVGPRAALVTYAPNDNAGGSIPAGKFFATVRIDGADVVTAALVKCDEPAGLTPGAALTAKFVTSDDAATLPIFELVANP</sequence>
<reference evidence="1" key="2">
    <citation type="submission" date="2020-09" db="EMBL/GenBank/DDBJ databases">
        <authorList>
            <person name="Sun Q."/>
            <person name="Zhou Y."/>
        </authorList>
    </citation>
    <scope>NUCLEOTIDE SEQUENCE</scope>
    <source>
        <strain evidence="1">CGMCC 1.15320</strain>
    </source>
</reference>
<comment type="caution">
    <text evidence="1">The sequence shown here is derived from an EMBL/GenBank/DDBJ whole genome shotgun (WGS) entry which is preliminary data.</text>
</comment>
<evidence type="ECO:0000313" key="2">
    <source>
        <dbReference type="Proteomes" id="UP000636264"/>
    </source>
</evidence>
<dbReference type="InterPro" id="IPR012340">
    <property type="entry name" value="NA-bd_OB-fold"/>
</dbReference>
<protein>
    <recommendedName>
        <fullName evidence="3">DUF35 domain-containing protein</fullName>
    </recommendedName>
</protein>
<dbReference type="AlphaFoldDB" id="A0A916RRV9"/>
<accession>A0A916RRV9</accession>
<name>A0A916RRV9_9HYPH</name>
<dbReference type="RefSeq" id="WP_188720953.1">
    <property type="nucleotide sequence ID" value="NZ_BMIF01000005.1"/>
</dbReference>
<proteinExistence type="predicted"/>
<dbReference type="EMBL" id="BMIF01000005">
    <property type="protein sequence ID" value="GGA66460.1"/>
    <property type="molecule type" value="Genomic_DNA"/>
</dbReference>
<evidence type="ECO:0008006" key="3">
    <source>
        <dbReference type="Google" id="ProtNLM"/>
    </source>
</evidence>